<dbReference type="Gene3D" id="3.20.20.140">
    <property type="entry name" value="Metal-dependent hydrolases"/>
    <property type="match status" value="1"/>
</dbReference>
<dbReference type="InterPro" id="IPR032466">
    <property type="entry name" value="Metal_Hydrolase"/>
</dbReference>
<organism evidence="2 3">
    <name type="scientific">Angustibacter aerolatus</name>
    <dbReference type="NCBI Taxonomy" id="1162965"/>
    <lineage>
        <taxon>Bacteria</taxon>
        <taxon>Bacillati</taxon>
        <taxon>Actinomycetota</taxon>
        <taxon>Actinomycetes</taxon>
        <taxon>Kineosporiales</taxon>
        <taxon>Kineosporiaceae</taxon>
    </lineage>
</organism>
<evidence type="ECO:0000313" key="3">
    <source>
        <dbReference type="Proteomes" id="UP001157017"/>
    </source>
</evidence>
<dbReference type="Proteomes" id="UP001157017">
    <property type="component" value="Unassembled WGS sequence"/>
</dbReference>
<name>A0ABQ6JR64_9ACTN</name>
<dbReference type="Pfam" id="PF07969">
    <property type="entry name" value="Amidohydro_3"/>
    <property type="match status" value="1"/>
</dbReference>
<gene>
    <name evidence="2" type="ORF">GCM10025868_45620</name>
</gene>
<protein>
    <recommendedName>
        <fullName evidence="1">Amidohydrolase 3 domain-containing protein</fullName>
    </recommendedName>
</protein>
<keyword evidence="3" id="KW-1185">Reference proteome</keyword>
<comment type="caution">
    <text evidence="2">The sequence shown here is derived from an EMBL/GenBank/DDBJ whole genome shotgun (WGS) entry which is preliminary data.</text>
</comment>
<feature type="domain" description="Amidohydrolase 3" evidence="1">
    <location>
        <begin position="8"/>
        <end position="293"/>
    </location>
</feature>
<reference evidence="3" key="1">
    <citation type="journal article" date="2019" name="Int. J. Syst. Evol. Microbiol.">
        <title>The Global Catalogue of Microorganisms (GCM) 10K type strain sequencing project: providing services to taxonomists for standard genome sequencing and annotation.</title>
        <authorList>
            <consortium name="The Broad Institute Genomics Platform"/>
            <consortium name="The Broad Institute Genome Sequencing Center for Infectious Disease"/>
            <person name="Wu L."/>
            <person name="Ma J."/>
        </authorList>
    </citation>
    <scope>NUCLEOTIDE SEQUENCE [LARGE SCALE GENOMIC DNA]</scope>
    <source>
        <strain evidence="3">NBRC 108730</strain>
    </source>
</reference>
<dbReference type="PANTHER" id="PTHR22642">
    <property type="entry name" value="IMIDAZOLONEPROPIONASE"/>
    <property type="match status" value="1"/>
</dbReference>
<dbReference type="EMBL" id="BSUZ01000001">
    <property type="protein sequence ID" value="GMA89312.1"/>
    <property type="molecule type" value="Genomic_DNA"/>
</dbReference>
<dbReference type="InterPro" id="IPR013108">
    <property type="entry name" value="Amidohydro_3"/>
</dbReference>
<sequence>MTTADEARAVVERLVLPGGVRLRGLAGDLCADGSIGSRTAALRAPYADAPEHRGHAYLTAEQVRDHVVACTEAGLQAGFHVIGDAGVDAVVAGLQAAADRLGEGAVRRARHRLEHVEMVDAEAVAALARLGVHASVQPVFDAWWGGPEGLYAERLGAERAEGMNPFAALAAAGVPLALGSDSPVTPFDPWAAVRACAFHRTATSRTSARAGFTAHTRGGWRAARDDERGVLVPGSDATFAVWQGGDLVVQAPDDRIQAWSTDPRSGTQGLPDLTPGVPLPRCLQTVVRGRTVHQA</sequence>
<accession>A0ABQ6JR64</accession>
<dbReference type="PANTHER" id="PTHR22642:SF2">
    <property type="entry name" value="PROTEIN LONG AFTER FAR-RED 3"/>
    <property type="match status" value="1"/>
</dbReference>
<proteinExistence type="predicted"/>
<evidence type="ECO:0000259" key="1">
    <source>
        <dbReference type="Pfam" id="PF07969"/>
    </source>
</evidence>
<dbReference type="SUPFAM" id="SSF51556">
    <property type="entry name" value="Metallo-dependent hydrolases"/>
    <property type="match status" value="1"/>
</dbReference>
<evidence type="ECO:0000313" key="2">
    <source>
        <dbReference type="EMBL" id="GMA89312.1"/>
    </source>
</evidence>